<dbReference type="PANTHER" id="PTHR23079">
    <property type="entry name" value="RNA-DEPENDENT RNA POLYMERASE"/>
    <property type="match status" value="1"/>
</dbReference>
<gene>
    <name evidence="3" type="ORF">HID58_003409</name>
</gene>
<evidence type="ECO:0000256" key="1">
    <source>
        <dbReference type="RuleBase" id="RU363098"/>
    </source>
</evidence>
<keyword evidence="1" id="KW-0943">RNA-mediated gene silencing</keyword>
<keyword evidence="1" id="KW-0694">RNA-binding</keyword>
<feature type="domain" description="RDRP core" evidence="2">
    <location>
        <begin position="210"/>
        <end position="328"/>
    </location>
</feature>
<name>A0ABQ8EQ08_BRANA</name>
<dbReference type="Pfam" id="PF05183">
    <property type="entry name" value="RdRP"/>
    <property type="match status" value="2"/>
</dbReference>
<keyword evidence="4" id="KW-1185">Reference proteome</keyword>
<dbReference type="PANTHER" id="PTHR23079:SF1">
    <property type="entry name" value="RNA-DEPENDENT RNA POLYMERASE 1"/>
    <property type="match status" value="1"/>
</dbReference>
<dbReference type="EMBL" id="JAGKQM010000001">
    <property type="protein sequence ID" value="KAH0943772.1"/>
    <property type="molecule type" value="Genomic_DNA"/>
</dbReference>
<accession>A0ABQ8EQ08</accession>
<dbReference type="InterPro" id="IPR057596">
    <property type="entry name" value="RDRP_core"/>
</dbReference>
<comment type="catalytic activity">
    <reaction evidence="1">
        <text>RNA(n) + a ribonucleoside 5'-triphosphate = RNA(n+1) + diphosphate</text>
        <dbReference type="Rhea" id="RHEA:21248"/>
        <dbReference type="Rhea" id="RHEA-COMP:14527"/>
        <dbReference type="Rhea" id="RHEA-COMP:17342"/>
        <dbReference type="ChEBI" id="CHEBI:33019"/>
        <dbReference type="ChEBI" id="CHEBI:61557"/>
        <dbReference type="ChEBI" id="CHEBI:140395"/>
        <dbReference type="EC" id="2.7.7.48"/>
    </reaction>
</comment>
<dbReference type="InterPro" id="IPR007855">
    <property type="entry name" value="RDRP"/>
</dbReference>
<comment type="caution">
    <text evidence="3">The sequence shown here is derived from an EMBL/GenBank/DDBJ whole genome shotgun (WGS) entry which is preliminary data.</text>
</comment>
<evidence type="ECO:0000259" key="2">
    <source>
        <dbReference type="Pfam" id="PF05183"/>
    </source>
</evidence>
<evidence type="ECO:0000313" key="4">
    <source>
        <dbReference type="Proteomes" id="UP000824890"/>
    </source>
</evidence>
<keyword evidence="1" id="KW-0808">Transferase</keyword>
<organism evidence="3 4">
    <name type="scientific">Brassica napus</name>
    <name type="common">Rape</name>
    <dbReference type="NCBI Taxonomy" id="3708"/>
    <lineage>
        <taxon>Eukaryota</taxon>
        <taxon>Viridiplantae</taxon>
        <taxon>Streptophyta</taxon>
        <taxon>Embryophyta</taxon>
        <taxon>Tracheophyta</taxon>
        <taxon>Spermatophyta</taxon>
        <taxon>Magnoliopsida</taxon>
        <taxon>eudicotyledons</taxon>
        <taxon>Gunneridae</taxon>
        <taxon>Pentapetalae</taxon>
        <taxon>rosids</taxon>
        <taxon>malvids</taxon>
        <taxon>Brassicales</taxon>
        <taxon>Brassicaceae</taxon>
        <taxon>Brassiceae</taxon>
        <taxon>Brassica</taxon>
    </lineage>
</organism>
<evidence type="ECO:0000313" key="3">
    <source>
        <dbReference type="EMBL" id="KAH0943772.1"/>
    </source>
</evidence>
<sequence length="381" mass="44157">MKGLNPLSQNEGWKKPYRNAVNAILERKISSELAEMVARKCDIKGIFPSTFHIRCGGYKGVVAQNPNSSKKLSLGSRMKTFYSDHTKLDALAWTKEQPCFLNRQMISIYDNVLRRNLRKLLIHSFLADHTKILHLMPLREHTKFLKDLTSCGFKPSEPFLSMMLHHIRESKLVELRTKMCILIPKSRSMMGCIDETNLLEYSETKVQRPLDEDLYFVSWDAELIPLKTYEPMDYTIKEPQVLDCEITIQDYLRSHKVFVSKEDDKSLRKQCLELANMFSAAADFPKSELEVKIPPHLCVIEYPDLCKNDINQTTHLNNFKHTKSSYESMDFLQHNIFYYVGWLSWRLGILHDNGETPLMSHFLATSSSNSEEILPIPSENT</sequence>
<comment type="function">
    <text evidence="1">Probably involved in the RNA silencing pathway and required for the generation of small interfering RNAs (siRNAs).</text>
</comment>
<keyword evidence="1" id="KW-0696">RNA-directed RNA polymerase</keyword>
<proteinExistence type="inferred from homology"/>
<dbReference type="Proteomes" id="UP000824890">
    <property type="component" value="Unassembled WGS sequence"/>
</dbReference>
<comment type="similarity">
    <text evidence="1">Belongs to the RdRP family.</text>
</comment>
<feature type="domain" description="RDRP core" evidence="2">
    <location>
        <begin position="28"/>
        <end position="204"/>
    </location>
</feature>
<keyword evidence="1" id="KW-0548">Nucleotidyltransferase</keyword>
<dbReference type="EC" id="2.7.7.48" evidence="1"/>
<protein>
    <recommendedName>
        <fullName evidence="1">RNA-dependent RNA polymerase</fullName>
        <ecNumber evidence="1">2.7.7.48</ecNumber>
    </recommendedName>
</protein>
<reference evidence="3 4" key="1">
    <citation type="submission" date="2021-05" db="EMBL/GenBank/DDBJ databases">
        <title>Genome Assembly of Synthetic Allotetraploid Brassica napus Reveals Homoeologous Exchanges between Subgenomes.</title>
        <authorList>
            <person name="Davis J.T."/>
        </authorList>
    </citation>
    <scope>NUCLEOTIDE SEQUENCE [LARGE SCALE GENOMIC DNA]</scope>
    <source>
        <strain evidence="4">cv. Da-Ae</strain>
        <tissue evidence="3">Seedling</tissue>
    </source>
</reference>